<accession>Q0AE03</accession>
<evidence type="ECO:0000256" key="3">
    <source>
        <dbReference type="ARBA" id="ARBA00022475"/>
    </source>
</evidence>
<feature type="transmembrane region" description="Helical" evidence="8">
    <location>
        <begin position="68"/>
        <end position="92"/>
    </location>
</feature>
<dbReference type="GO" id="GO:0005886">
    <property type="term" value="C:plasma membrane"/>
    <property type="evidence" value="ECO:0007669"/>
    <property type="project" value="UniProtKB-SubCell"/>
</dbReference>
<comment type="subcellular location">
    <subcellularLocation>
        <location evidence="1 8">Cell inner membrane</location>
        <topology evidence="1 8">Multi-pass membrane protein</topology>
    </subcellularLocation>
</comment>
<dbReference type="RefSeq" id="WP_011635220.1">
    <property type="nucleotide sequence ID" value="NC_008344.1"/>
</dbReference>
<evidence type="ECO:0000256" key="1">
    <source>
        <dbReference type="ARBA" id="ARBA00004429"/>
    </source>
</evidence>
<feature type="transmembrane region" description="Helical" evidence="8">
    <location>
        <begin position="113"/>
        <end position="137"/>
    </location>
</feature>
<dbReference type="NCBIfam" id="TIGR00427">
    <property type="entry name" value="NAAT family transporter"/>
    <property type="match status" value="1"/>
</dbReference>
<sequence>MINPMDQYIQAIVALLAIANPLSAVPVFLQAVDGLDRTQRRKSALLAAISVFTILFVAAVAGNWMLDIFGISISAFRCGGGLVILLMGLTMLQGRTSSVQQESLTHNERRSKIFVPIAMPLVAGPGAITTVITIALAEPYWKNLSVALTAIVVLTMVLWVVLLLSQGVQGLLSPLGQKILLRFFGLILVAIGVQFILAGAYEFFTDAIAQQALR</sequence>
<evidence type="ECO:0000256" key="2">
    <source>
        <dbReference type="ARBA" id="ARBA00009784"/>
    </source>
</evidence>
<keyword evidence="6 8" id="KW-1133">Transmembrane helix</keyword>
<dbReference type="HOGENOM" id="CLU_079909_0_0_4"/>
<feature type="transmembrane region" description="Helical" evidence="8">
    <location>
        <begin position="44"/>
        <end position="62"/>
    </location>
</feature>
<name>Q0AE03_NITEC</name>
<organism evidence="9 10">
    <name type="scientific">Nitrosomonas eutropha (strain DSM 101675 / C91 / Nm57)</name>
    <dbReference type="NCBI Taxonomy" id="335283"/>
    <lineage>
        <taxon>Bacteria</taxon>
        <taxon>Pseudomonadati</taxon>
        <taxon>Pseudomonadota</taxon>
        <taxon>Betaproteobacteria</taxon>
        <taxon>Nitrosomonadales</taxon>
        <taxon>Nitrosomonadaceae</taxon>
        <taxon>Nitrosomonas</taxon>
    </lineage>
</organism>
<evidence type="ECO:0000313" key="10">
    <source>
        <dbReference type="Proteomes" id="UP000001966"/>
    </source>
</evidence>
<keyword evidence="7 8" id="KW-0472">Membrane</keyword>
<dbReference type="OrthoDB" id="21094at2"/>
<evidence type="ECO:0000256" key="5">
    <source>
        <dbReference type="ARBA" id="ARBA00022692"/>
    </source>
</evidence>
<feature type="transmembrane region" description="Helical" evidence="8">
    <location>
        <begin position="143"/>
        <end position="167"/>
    </location>
</feature>
<dbReference type="eggNOG" id="COG2095">
    <property type="taxonomic scope" value="Bacteria"/>
</dbReference>
<dbReference type="InterPro" id="IPR002771">
    <property type="entry name" value="Multi_antbiot-R_MarC"/>
</dbReference>
<dbReference type="PANTHER" id="PTHR33508">
    <property type="entry name" value="UPF0056 MEMBRANE PROTEIN YHCE"/>
    <property type="match status" value="1"/>
</dbReference>
<keyword evidence="3" id="KW-1003">Cell membrane</keyword>
<evidence type="ECO:0000256" key="6">
    <source>
        <dbReference type="ARBA" id="ARBA00022989"/>
    </source>
</evidence>
<keyword evidence="5 8" id="KW-0812">Transmembrane</keyword>
<keyword evidence="4" id="KW-0997">Cell inner membrane</keyword>
<dbReference type="KEGG" id="net:Neut_2211"/>
<comment type="similarity">
    <text evidence="2 8">Belongs to the UPF0056 (MarC) family.</text>
</comment>
<dbReference type="Proteomes" id="UP000001966">
    <property type="component" value="Chromosome"/>
</dbReference>
<evidence type="ECO:0000256" key="7">
    <source>
        <dbReference type="ARBA" id="ARBA00023136"/>
    </source>
</evidence>
<dbReference type="PANTHER" id="PTHR33508:SF2">
    <property type="entry name" value="UPF0056 INNER MEMBRANE PROTEIN MARC"/>
    <property type="match status" value="1"/>
</dbReference>
<dbReference type="AlphaFoldDB" id="Q0AE03"/>
<reference evidence="9 10" key="1">
    <citation type="journal article" date="2007" name="Environ. Microbiol.">
        <title>Whole-genome analysis of the ammonia-oxidizing bacterium, Nitrosomonas eutropha C91: implications for niche adaptation.</title>
        <authorList>
            <person name="Stein L.Y."/>
            <person name="Arp D.J."/>
            <person name="Berube P.M."/>
            <person name="Chain P.S."/>
            <person name="Hauser L."/>
            <person name="Jetten M.S."/>
            <person name="Klotz M.G."/>
            <person name="Larimer F.W."/>
            <person name="Norton J.M."/>
            <person name="Op den Camp H.J.M."/>
            <person name="Shin M."/>
            <person name="Wei X."/>
        </authorList>
    </citation>
    <scope>NUCLEOTIDE SEQUENCE [LARGE SCALE GENOMIC DNA]</scope>
    <source>
        <strain evidence="10">DSM 101675 / C91 / Nm57</strain>
    </source>
</reference>
<evidence type="ECO:0000256" key="4">
    <source>
        <dbReference type="ARBA" id="ARBA00022519"/>
    </source>
</evidence>
<dbReference type="STRING" id="335283.Neut_2211"/>
<dbReference type="EMBL" id="CP000450">
    <property type="protein sequence ID" value="ABI60429.1"/>
    <property type="molecule type" value="Genomic_DNA"/>
</dbReference>
<evidence type="ECO:0000313" key="9">
    <source>
        <dbReference type="EMBL" id="ABI60429.1"/>
    </source>
</evidence>
<proteinExistence type="inferred from homology"/>
<feature type="transmembrane region" description="Helical" evidence="8">
    <location>
        <begin position="179"/>
        <end position="201"/>
    </location>
</feature>
<protein>
    <recommendedName>
        <fullName evidence="8">UPF0056 inner membrane protein</fullName>
    </recommendedName>
</protein>
<feature type="transmembrane region" description="Helical" evidence="8">
    <location>
        <begin position="12"/>
        <end position="32"/>
    </location>
</feature>
<gene>
    <name evidence="9" type="ordered locus">Neut_2211</name>
</gene>
<evidence type="ECO:0000256" key="8">
    <source>
        <dbReference type="RuleBase" id="RU362048"/>
    </source>
</evidence>
<dbReference type="Pfam" id="PF01914">
    <property type="entry name" value="MarC"/>
    <property type="match status" value="1"/>
</dbReference>